<organism evidence="1 2">
    <name type="scientific">Desulfitobacterium hafniense DP7</name>
    <dbReference type="NCBI Taxonomy" id="537010"/>
    <lineage>
        <taxon>Bacteria</taxon>
        <taxon>Bacillati</taxon>
        <taxon>Bacillota</taxon>
        <taxon>Clostridia</taxon>
        <taxon>Eubacteriales</taxon>
        <taxon>Desulfitobacteriaceae</taxon>
        <taxon>Desulfitobacterium</taxon>
    </lineage>
</organism>
<dbReference type="EMBL" id="AFZX01000139">
    <property type="protein sequence ID" value="EHL04002.1"/>
    <property type="molecule type" value="Genomic_DNA"/>
</dbReference>
<dbReference type="HOGENOM" id="CLU_164588_0_0_9"/>
<sequence>MNNIEVLNMEYGKRIIFDPSNGRVLNYCLEEMSGNLQEGLRPESIDFIDLPYGDTTLRDVDAYHVDVQTRTVVVDSYREHTLTYEELQQQLLIAQGVI</sequence>
<reference evidence="1 2" key="1">
    <citation type="submission" date="2011-08" db="EMBL/GenBank/DDBJ databases">
        <authorList>
            <person name="Weinstock G."/>
            <person name="Sodergren E."/>
            <person name="Clifton S."/>
            <person name="Fulton L."/>
            <person name="Fulton B."/>
            <person name="Courtney L."/>
            <person name="Fronick C."/>
            <person name="Harrison M."/>
            <person name="Strong C."/>
            <person name="Farmer C."/>
            <person name="Delahaunty K."/>
            <person name="Markovic C."/>
            <person name="Hall O."/>
            <person name="Minx P."/>
            <person name="Tomlinson C."/>
            <person name="Mitreva M."/>
            <person name="Hou S."/>
            <person name="Chen J."/>
            <person name="Wollam A."/>
            <person name="Pepin K.H."/>
            <person name="Johnson M."/>
            <person name="Bhonagiri V."/>
            <person name="Zhang X."/>
            <person name="Suruliraj S."/>
            <person name="Warren W."/>
            <person name="Chinwalla A."/>
            <person name="Mardis E.R."/>
            <person name="Wilson R.K."/>
        </authorList>
    </citation>
    <scope>NUCLEOTIDE SEQUENCE [LARGE SCALE GENOMIC DNA]</scope>
    <source>
        <strain evidence="1 2">DP7</strain>
    </source>
</reference>
<evidence type="ECO:0000313" key="2">
    <source>
        <dbReference type="Proteomes" id="UP000004416"/>
    </source>
</evidence>
<dbReference type="RefSeq" id="WP_005817279.1">
    <property type="nucleotide sequence ID" value="NZ_JH414492.1"/>
</dbReference>
<accession>G9XWC2</accession>
<proteinExistence type="predicted"/>
<name>G9XWC2_DESHA</name>
<evidence type="ECO:0000313" key="1">
    <source>
        <dbReference type="EMBL" id="EHL04002.1"/>
    </source>
</evidence>
<protein>
    <submittedName>
        <fullName evidence="1">Uncharacterized protein</fullName>
    </submittedName>
</protein>
<dbReference type="AlphaFoldDB" id="G9XWC2"/>
<dbReference type="Proteomes" id="UP000004416">
    <property type="component" value="Unassembled WGS sequence"/>
</dbReference>
<gene>
    <name evidence="1" type="ORF">HMPREF0322_05289</name>
</gene>
<comment type="caution">
    <text evidence="1">The sequence shown here is derived from an EMBL/GenBank/DDBJ whole genome shotgun (WGS) entry which is preliminary data.</text>
</comment>